<dbReference type="CDD" id="cd11326">
    <property type="entry name" value="AmyAc_Glg_debranch"/>
    <property type="match status" value="1"/>
</dbReference>
<sequence>MTQTITAVWPGKPYPLGATWDGEGVNFALFSEHAEKVELCLFDASGQQELQRIELGEQTDQIWHAYLPEVRPGQLYGYRVHGPYRPAEGHRFNPHKLLLDPYTKAIVGAIEWSDAQFGYRIGSPDEDLSFSRRDSAPGMFKCQVVDPGFDWEGDCRPNIPWHQTIIYELHVKGFTQLHPEVPPELRGTYAGLSSGPVIEHLKRLGVTAVEFLPVQALIDDRHLLEGGLKNYWGYNSIGYFAPDPRYSASGHLNEFKHLVKTLHAAGIEVILDVVYNHTAEGNHLGPTLCFRGIDNAAYYRLVAGTSRYYMDYTGCGNTLNMMHPRVLQLIMDSLRYWVIEMHVDGFRFDLASALARELHEVDQLGAFMDIIHQDPVLSQVKLIAEPWDLGEGGYQVGNFPVGWTEWNGKYRDDVRDYWRGEGGLIGQLAYRLTGSSDLYQHSGRRPYASINFITAHDGFTLYDLVSHNDKHNEANGEENRDGDSHNRSWNCGAEGDTEDPEVQRLRQRQRRNLLATLLLSQGVPMLLAGDEMGRTQRGNNNAYCQDNEISWVNWELTSLADNQELFEFTRRLIDLRNTHPALRRRHFFQGQRIRGAGVRDIIWLHPGGSEISDEDWNHHFARSFGMYLVGEALEEQDERGQWAKDDDFLLLLNGHHEALSFTLPWKGDCELILDTTLPGCTETRQLSDPSYALAGRSLALLTQRRQAGRVSVPLLRRRYFMPFGAQVLEGGRIRFRLWAPAAKRVDVVLQEPRDGVIILPMESREAGWYELTSDQVTEGDCYRYRIDDFGEVPDPASRYNPQGVHGPSQVIEPGQFVWNDRNWRGRPWEEAIIYQLHVGAFTAQGTFAAARERLDYLVELGVTAIQLLPVGAFAGAHNWGYDAVLPFAPAASYGHPDDLKDLIQSAHHKGLMVLLDLSCHYFGPEGNYLSVYASAFFKDGASSLAGSSIDAAHPLVRDFVIHNALYWLEEYHLDGLRLDSSLLQEHAGQTELLEALARAVREGPGKERHCHLILGHDRRAARFVHWHDHSNPRHYEAVWNDAAQQAMQEVLTGETTGVSASERPLDRLGAALSSGFAAGGPDSLLPGAFVNFLQDHARIGSRGLGERLHQLVPARALGAMVATTLLAPMPPALFMGEEFAAAQPFLYFCDFNPELVKDIALNRRNSFAQFKKFRTTKTRALIPDPTDPDTYHRCKLDWNCVSQSPHADWLDFYRRLLAVRHREIHPRLAGMHEEAVRYTLPGERGLSIRWTLGDQSVLTLLANYSKLPLEGLQRPEGAVLWAEPSEADHALNQGKLPPWSVVWLLQVVT</sequence>
<dbReference type="SUPFAM" id="SSF81296">
    <property type="entry name" value="E set domains"/>
    <property type="match status" value="2"/>
</dbReference>
<dbReference type="Proteomes" id="UP000886602">
    <property type="component" value="Unassembled WGS sequence"/>
</dbReference>
<dbReference type="EMBL" id="JADJNC010000019">
    <property type="protein sequence ID" value="MBK7423900.1"/>
    <property type="molecule type" value="Genomic_DNA"/>
</dbReference>
<dbReference type="InterPro" id="IPR006047">
    <property type="entry name" value="GH13_cat_dom"/>
</dbReference>
<organism evidence="6 7">
    <name type="scientific">Candidatus Propionivibrio dominans</name>
    <dbReference type="NCBI Taxonomy" id="2954373"/>
    <lineage>
        <taxon>Bacteria</taxon>
        <taxon>Pseudomonadati</taxon>
        <taxon>Pseudomonadota</taxon>
        <taxon>Betaproteobacteria</taxon>
        <taxon>Rhodocyclales</taxon>
        <taxon>Rhodocyclaceae</taxon>
        <taxon>Propionivibrio</taxon>
    </lineage>
</organism>
<dbReference type="GO" id="GO:0005980">
    <property type="term" value="P:glycogen catabolic process"/>
    <property type="evidence" value="ECO:0007669"/>
    <property type="project" value="InterPro"/>
</dbReference>
<evidence type="ECO:0000259" key="5">
    <source>
        <dbReference type="SMART" id="SM00642"/>
    </source>
</evidence>
<protein>
    <submittedName>
        <fullName evidence="6">Glycogen debranching protein GlgX</fullName>
    </submittedName>
</protein>
<feature type="region of interest" description="Disordered" evidence="4">
    <location>
        <begin position="470"/>
        <end position="503"/>
    </location>
</feature>
<dbReference type="Gene3D" id="3.20.20.80">
    <property type="entry name" value="Glycosidases"/>
    <property type="match status" value="2"/>
</dbReference>
<evidence type="ECO:0000256" key="2">
    <source>
        <dbReference type="ARBA" id="ARBA00022801"/>
    </source>
</evidence>
<keyword evidence="2" id="KW-0378">Hydrolase</keyword>
<dbReference type="InterPro" id="IPR044505">
    <property type="entry name" value="GlgX_Isoamylase_N_E_set"/>
</dbReference>
<gene>
    <name evidence="6" type="primary">glgX</name>
    <name evidence="6" type="ORF">IPJ48_12780</name>
</gene>
<dbReference type="Gene3D" id="2.60.40.10">
    <property type="entry name" value="Immunoglobulins"/>
    <property type="match status" value="2"/>
</dbReference>
<name>A0A9D7FF26_9RHOO</name>
<evidence type="ECO:0000256" key="1">
    <source>
        <dbReference type="ARBA" id="ARBA00008061"/>
    </source>
</evidence>
<dbReference type="InterPro" id="IPR013780">
    <property type="entry name" value="Glyco_hydro_b"/>
</dbReference>
<dbReference type="Pfam" id="PF00128">
    <property type="entry name" value="Alpha-amylase"/>
    <property type="match status" value="2"/>
</dbReference>
<dbReference type="CDD" id="cd02856">
    <property type="entry name" value="E_set_GDE_Isoamylase_N"/>
    <property type="match status" value="1"/>
</dbReference>
<dbReference type="Pfam" id="PF02922">
    <property type="entry name" value="CBM_48"/>
    <property type="match status" value="2"/>
</dbReference>
<feature type="domain" description="Glycosyl hydrolase family 13 catalytic" evidence="5">
    <location>
        <begin position="168"/>
        <end position="576"/>
    </location>
</feature>
<dbReference type="Gene3D" id="1.10.10.760">
    <property type="entry name" value="E-set domains of sugar-utilizing enzymes"/>
    <property type="match status" value="1"/>
</dbReference>
<dbReference type="InterPro" id="IPR017853">
    <property type="entry name" value="GH"/>
</dbReference>
<dbReference type="CDD" id="cd11325">
    <property type="entry name" value="AmyAc_GTHase"/>
    <property type="match status" value="1"/>
</dbReference>
<comment type="similarity">
    <text evidence="1">Belongs to the glycosyl hydrolase 13 family.</text>
</comment>
<evidence type="ECO:0000256" key="4">
    <source>
        <dbReference type="SAM" id="MobiDB-lite"/>
    </source>
</evidence>
<dbReference type="SMART" id="SM00642">
    <property type="entry name" value="Aamy"/>
    <property type="match status" value="1"/>
</dbReference>
<dbReference type="PANTHER" id="PTHR43002">
    <property type="entry name" value="GLYCOGEN DEBRANCHING ENZYME"/>
    <property type="match status" value="1"/>
</dbReference>
<accession>A0A9D7FF26</accession>
<dbReference type="InterPro" id="IPR044901">
    <property type="entry name" value="Trehalose_TreZ_E-set_sf"/>
</dbReference>
<dbReference type="Gene3D" id="2.60.40.1180">
    <property type="entry name" value="Golgi alpha-mannosidase II"/>
    <property type="match status" value="1"/>
</dbReference>
<keyword evidence="3" id="KW-0326">Glycosidase</keyword>
<evidence type="ECO:0000256" key="3">
    <source>
        <dbReference type="ARBA" id="ARBA00023295"/>
    </source>
</evidence>
<dbReference type="InterPro" id="IPR022567">
    <property type="entry name" value="DUF3459"/>
</dbReference>
<dbReference type="NCBIfam" id="TIGR02100">
    <property type="entry name" value="glgX_debranch"/>
    <property type="match status" value="1"/>
</dbReference>
<dbReference type="InterPro" id="IPR014756">
    <property type="entry name" value="Ig_E-set"/>
</dbReference>
<evidence type="ECO:0000313" key="7">
    <source>
        <dbReference type="Proteomes" id="UP000886602"/>
    </source>
</evidence>
<reference evidence="6" key="1">
    <citation type="submission" date="2020-10" db="EMBL/GenBank/DDBJ databases">
        <title>Connecting structure to function with the recovery of over 1000 high-quality activated sludge metagenome-assembled genomes encoding full-length rRNA genes using long-read sequencing.</title>
        <authorList>
            <person name="Singleton C.M."/>
            <person name="Petriglieri F."/>
            <person name="Kristensen J.M."/>
            <person name="Kirkegaard R.H."/>
            <person name="Michaelsen T.Y."/>
            <person name="Andersen M.H."/>
            <person name="Karst S.M."/>
            <person name="Dueholm M.S."/>
            <person name="Nielsen P.H."/>
            <person name="Albertsen M."/>
        </authorList>
    </citation>
    <scope>NUCLEOTIDE SEQUENCE</scope>
    <source>
        <strain evidence="6">EsbW_18-Q3-R4-48_MAXAC.044</strain>
    </source>
</reference>
<dbReference type="InterPro" id="IPR011837">
    <property type="entry name" value="Glycogen_debranch_GlgX"/>
</dbReference>
<evidence type="ECO:0000313" key="6">
    <source>
        <dbReference type="EMBL" id="MBK7423900.1"/>
    </source>
</evidence>
<dbReference type="CDD" id="cd02853">
    <property type="entry name" value="E_set_MTHase_like_N"/>
    <property type="match status" value="1"/>
</dbReference>
<dbReference type="SUPFAM" id="SSF51445">
    <property type="entry name" value="(Trans)glycosidases"/>
    <property type="match status" value="2"/>
</dbReference>
<dbReference type="InterPro" id="IPR004193">
    <property type="entry name" value="Glyco_hydro_13_N"/>
</dbReference>
<dbReference type="InterPro" id="IPR013783">
    <property type="entry name" value="Ig-like_fold"/>
</dbReference>
<dbReference type="Pfam" id="PF11941">
    <property type="entry name" value="DUF3459"/>
    <property type="match status" value="1"/>
</dbReference>
<dbReference type="SUPFAM" id="SSF51011">
    <property type="entry name" value="Glycosyl hydrolase domain"/>
    <property type="match status" value="1"/>
</dbReference>
<dbReference type="GO" id="GO:0004135">
    <property type="term" value="F:amylo-alpha-1,6-glucosidase activity"/>
    <property type="evidence" value="ECO:0007669"/>
    <property type="project" value="InterPro"/>
</dbReference>
<proteinExistence type="inferred from homology"/>
<comment type="caution">
    <text evidence="6">The sequence shown here is derived from an EMBL/GenBank/DDBJ whole genome shotgun (WGS) entry which is preliminary data.</text>
</comment>
<feature type="compositionally biased region" description="Basic and acidic residues" evidence="4">
    <location>
        <begin position="470"/>
        <end position="486"/>
    </location>
</feature>